<protein>
    <submittedName>
        <fullName evidence="1">Uncharacterized protein</fullName>
    </submittedName>
</protein>
<name>A0AAU8GG53_9CAUD</name>
<gene>
    <name evidence="1" type="ORF">YRYPWZST_CDS0082</name>
</gene>
<dbReference type="EMBL" id="PP856722">
    <property type="protein sequence ID" value="XCH40483.1"/>
    <property type="molecule type" value="Genomic_DNA"/>
</dbReference>
<sequence length="126" mass="15265">MANWKQTFRIDDIWKKRNGECGPEDWTDKTVHELAKEIARRIQRKFPQRMLDGDDCDFNLVEIYDWFMAVPTPGEYKFMLTQILQDENASDDEYMEWSKRTPLVEFNEGMSLLYDWCDRNLVWVQK</sequence>
<evidence type="ECO:0000313" key="1">
    <source>
        <dbReference type="EMBL" id="XCH40483.1"/>
    </source>
</evidence>
<organism evidence="1">
    <name type="scientific">Salmonella phage vB_SEnST11_KE23</name>
    <dbReference type="NCBI Taxonomy" id="3161174"/>
    <lineage>
        <taxon>Viruses</taxon>
        <taxon>Duplodnaviria</taxon>
        <taxon>Heunggongvirae</taxon>
        <taxon>Uroviricota</taxon>
        <taxon>Caudoviricetes</taxon>
        <taxon>Vequintavirinae</taxon>
        <taxon>Seunavirus</taxon>
    </lineage>
</organism>
<accession>A0AAU8GG53</accession>
<proteinExistence type="predicted"/>
<reference evidence="1" key="1">
    <citation type="submission" date="2024-05" db="EMBL/GenBank/DDBJ databases">
        <authorList>
            <person name="Mugo M.M."/>
            <person name="Musyoki A.M."/>
            <person name="Makumi A.M."/>
            <person name="Mutai I."/>
            <person name="Drechsel O."/>
            <person name="Kering K.K."/>
            <person name="Muturi P."/>
            <person name="Mbae C.K."/>
            <person name="Kariuki S.M."/>
        </authorList>
    </citation>
    <scope>NUCLEOTIDE SEQUENCE</scope>
</reference>